<keyword evidence="11 18" id="KW-1133">Transmembrane helix</keyword>
<comment type="catalytic activity">
    <reaction evidence="13 18">
        <text>ATP + H2O + phospholipidSide 1 = ADP + phosphate + phospholipidSide 2.</text>
        <dbReference type="EC" id="7.6.2.1"/>
    </reaction>
</comment>
<dbReference type="InterPro" id="IPR023298">
    <property type="entry name" value="ATPase_P-typ_TM_dom_sf"/>
</dbReference>
<dbReference type="FunFam" id="3.40.50.1000:FF:000001">
    <property type="entry name" value="Phospholipid-transporting ATPase IC"/>
    <property type="match status" value="1"/>
</dbReference>
<dbReference type="GO" id="GO:0016887">
    <property type="term" value="F:ATP hydrolysis activity"/>
    <property type="evidence" value="ECO:0007669"/>
    <property type="project" value="InterPro"/>
</dbReference>
<feature type="binding site" evidence="16">
    <location>
        <position position="437"/>
    </location>
    <ligand>
        <name>ATP</name>
        <dbReference type="ChEBI" id="CHEBI:30616"/>
    </ligand>
</feature>
<feature type="binding site" evidence="16">
    <location>
        <position position="823"/>
    </location>
    <ligand>
        <name>ATP</name>
        <dbReference type="ChEBI" id="CHEBI:30616"/>
    </ligand>
</feature>
<comment type="cofactor">
    <cofactor evidence="1 17">
        <name>Mg(2+)</name>
        <dbReference type="ChEBI" id="CHEBI:18420"/>
    </cofactor>
</comment>
<dbReference type="SFLD" id="SFLDS00003">
    <property type="entry name" value="Haloacid_Dehalogenase"/>
    <property type="match status" value="1"/>
</dbReference>
<dbReference type="EMBL" id="JAFNEN010000037">
    <property type="protein sequence ID" value="KAG8198688.1"/>
    <property type="molecule type" value="Genomic_DNA"/>
</dbReference>
<dbReference type="PANTHER" id="PTHR24092:SF218">
    <property type="entry name" value="PHOSPHOLIPID-TRANSPORTING ATPASE"/>
    <property type="match status" value="1"/>
</dbReference>
<dbReference type="SUPFAM" id="SSF81665">
    <property type="entry name" value="Calcium ATPase, transmembrane domain M"/>
    <property type="match status" value="1"/>
</dbReference>
<dbReference type="Pfam" id="PF16209">
    <property type="entry name" value="PhoLip_ATPase_N"/>
    <property type="match status" value="1"/>
</dbReference>
<evidence type="ECO:0000256" key="7">
    <source>
        <dbReference type="ARBA" id="ARBA00022824"/>
    </source>
</evidence>
<dbReference type="SFLD" id="SFLDF00027">
    <property type="entry name" value="p-type_atpase"/>
    <property type="match status" value="1"/>
</dbReference>
<dbReference type="Pfam" id="PF13246">
    <property type="entry name" value="Cation_ATPase"/>
    <property type="match status" value="1"/>
</dbReference>
<feature type="binding site" evidence="17">
    <location>
        <position position="435"/>
    </location>
    <ligand>
        <name>Mg(2+)</name>
        <dbReference type="ChEBI" id="CHEBI:18420"/>
    </ligand>
</feature>
<dbReference type="InterPro" id="IPR018303">
    <property type="entry name" value="ATPase_P-typ_P_site"/>
</dbReference>
<dbReference type="GO" id="GO:0140327">
    <property type="term" value="F:flippase activity"/>
    <property type="evidence" value="ECO:0007669"/>
    <property type="project" value="UniProtKB-ARBA"/>
</dbReference>
<evidence type="ECO:0000256" key="11">
    <source>
        <dbReference type="ARBA" id="ARBA00022989"/>
    </source>
</evidence>
<dbReference type="EC" id="7.6.2.1" evidence="18"/>
<feature type="binding site" evidence="16">
    <location>
        <position position="976"/>
    </location>
    <ligand>
        <name>ATP</name>
        <dbReference type="ChEBI" id="CHEBI:30616"/>
    </ligand>
</feature>
<dbReference type="Gene3D" id="1.20.1110.10">
    <property type="entry name" value="Calcium-transporting ATPase, transmembrane domain"/>
    <property type="match status" value="1"/>
</dbReference>
<dbReference type="InterPro" id="IPR001757">
    <property type="entry name" value="P_typ_ATPase"/>
</dbReference>
<keyword evidence="12 18" id="KW-0472">Membrane</keyword>
<dbReference type="GO" id="GO:0000287">
    <property type="term" value="F:magnesium ion binding"/>
    <property type="evidence" value="ECO:0007669"/>
    <property type="project" value="UniProtKB-UniRule"/>
</dbReference>
<dbReference type="Pfam" id="PF16212">
    <property type="entry name" value="PhoLip_ATPase_C"/>
    <property type="match status" value="1"/>
</dbReference>
<dbReference type="GO" id="GO:0005789">
    <property type="term" value="C:endoplasmic reticulum membrane"/>
    <property type="evidence" value="ECO:0007669"/>
    <property type="project" value="UniProtKB-SubCell"/>
</dbReference>
<accession>A0AAV6VR43</accession>
<feature type="binding site" evidence="16">
    <location>
        <position position="977"/>
    </location>
    <ligand>
        <name>ATP</name>
        <dbReference type="ChEBI" id="CHEBI:30616"/>
    </ligand>
</feature>
<evidence type="ECO:0000256" key="16">
    <source>
        <dbReference type="PIRSR" id="PIRSR606539-2"/>
    </source>
</evidence>
<feature type="binding site" evidence="16">
    <location>
        <position position="435"/>
    </location>
    <ligand>
        <name>ATP</name>
        <dbReference type="ChEBI" id="CHEBI:30616"/>
    </ligand>
</feature>
<dbReference type="FunFam" id="2.70.150.10:FF:000054">
    <property type="entry name" value="Phospholipid-transporting ATPase"/>
    <property type="match status" value="1"/>
</dbReference>
<evidence type="ECO:0000256" key="13">
    <source>
        <dbReference type="ARBA" id="ARBA00034036"/>
    </source>
</evidence>
<dbReference type="FunFam" id="3.40.1110.10:FF:000009">
    <property type="entry name" value="Phospholipid-transporting ATPase"/>
    <property type="match status" value="1"/>
</dbReference>
<evidence type="ECO:0000256" key="4">
    <source>
        <dbReference type="ARBA" id="ARBA00022692"/>
    </source>
</evidence>
<evidence type="ECO:0000259" key="21">
    <source>
        <dbReference type="Pfam" id="PF16212"/>
    </source>
</evidence>
<dbReference type="InterPro" id="IPR032630">
    <property type="entry name" value="P_typ_ATPase_c"/>
</dbReference>
<dbReference type="InterPro" id="IPR023214">
    <property type="entry name" value="HAD_sf"/>
</dbReference>
<feature type="transmembrane region" description="Helical" evidence="18">
    <location>
        <begin position="1142"/>
        <end position="1163"/>
    </location>
</feature>
<feature type="region of interest" description="Disordered" evidence="19">
    <location>
        <begin position="1325"/>
        <end position="1347"/>
    </location>
</feature>
<keyword evidence="8 16" id="KW-0067">ATP-binding</keyword>
<evidence type="ECO:0000256" key="18">
    <source>
        <dbReference type="RuleBase" id="RU362033"/>
    </source>
</evidence>
<dbReference type="Gene3D" id="2.70.150.10">
    <property type="entry name" value="Calcium-transporting ATPase, cytoplasmic transduction domain A"/>
    <property type="match status" value="1"/>
</dbReference>
<protein>
    <recommendedName>
        <fullName evidence="18">Phospholipid-transporting ATPase</fullName>
        <ecNumber evidence="18">7.6.2.1</ecNumber>
    </recommendedName>
</protein>
<keyword evidence="9 17" id="KW-0460">Magnesium</keyword>
<keyword evidence="7" id="KW-0256">Endoplasmic reticulum</keyword>
<organism evidence="22 23">
    <name type="scientific">Oedothorax gibbosus</name>
    <dbReference type="NCBI Taxonomy" id="931172"/>
    <lineage>
        <taxon>Eukaryota</taxon>
        <taxon>Metazoa</taxon>
        <taxon>Ecdysozoa</taxon>
        <taxon>Arthropoda</taxon>
        <taxon>Chelicerata</taxon>
        <taxon>Arachnida</taxon>
        <taxon>Araneae</taxon>
        <taxon>Araneomorphae</taxon>
        <taxon>Entelegynae</taxon>
        <taxon>Araneoidea</taxon>
        <taxon>Linyphiidae</taxon>
        <taxon>Erigoninae</taxon>
        <taxon>Oedothorax</taxon>
    </lineage>
</organism>
<dbReference type="InterPro" id="IPR044492">
    <property type="entry name" value="P_typ_ATPase_HD_dom"/>
</dbReference>
<feature type="domain" description="P-type ATPase C-terminal" evidence="21">
    <location>
        <begin position="999"/>
        <end position="1247"/>
    </location>
</feature>
<comment type="subcellular location">
    <subcellularLocation>
        <location evidence="2">Endoplasmic reticulum membrane</location>
        <topology evidence="2">Multi-pass membrane protein</topology>
    </subcellularLocation>
    <subcellularLocation>
        <location evidence="18">Membrane</location>
        <topology evidence="18">Multi-pass membrane protein</topology>
    </subcellularLocation>
</comment>
<evidence type="ECO:0000313" key="23">
    <source>
        <dbReference type="Proteomes" id="UP000827092"/>
    </source>
</evidence>
<feature type="binding site" evidence="16">
    <location>
        <position position="679"/>
    </location>
    <ligand>
        <name>ATP</name>
        <dbReference type="ChEBI" id="CHEBI:30616"/>
    </ligand>
</feature>
<feature type="binding site" evidence="17">
    <location>
        <position position="977"/>
    </location>
    <ligand>
        <name>Mg(2+)</name>
        <dbReference type="ChEBI" id="CHEBI:18420"/>
    </ligand>
</feature>
<comment type="catalytic activity">
    <reaction evidence="14">
        <text>a beta-D-glucosyl-(1&lt;-&gt;1')-N-acylsphing-4-enine(out) + ATP + H2O = a beta-D-glucosyl-(1&lt;-&gt;1')-N-acylsphing-4-enine(in) + ADP + phosphate + H(+)</text>
        <dbReference type="Rhea" id="RHEA:66036"/>
        <dbReference type="ChEBI" id="CHEBI:15377"/>
        <dbReference type="ChEBI" id="CHEBI:15378"/>
        <dbReference type="ChEBI" id="CHEBI:22801"/>
        <dbReference type="ChEBI" id="CHEBI:30616"/>
        <dbReference type="ChEBI" id="CHEBI:43474"/>
        <dbReference type="ChEBI" id="CHEBI:456216"/>
    </reaction>
    <physiologicalReaction direction="left-to-right" evidence="14">
        <dbReference type="Rhea" id="RHEA:66037"/>
    </physiologicalReaction>
</comment>
<feature type="binding site" evidence="16">
    <location>
        <position position="741"/>
    </location>
    <ligand>
        <name>ATP</name>
        <dbReference type="ChEBI" id="CHEBI:30616"/>
    </ligand>
</feature>
<dbReference type="Proteomes" id="UP000827092">
    <property type="component" value="Unassembled WGS sequence"/>
</dbReference>
<dbReference type="SFLD" id="SFLDG00002">
    <property type="entry name" value="C1.7:_P-type_atpase_like"/>
    <property type="match status" value="1"/>
</dbReference>
<evidence type="ECO:0000256" key="10">
    <source>
        <dbReference type="ARBA" id="ARBA00022967"/>
    </source>
</evidence>
<evidence type="ECO:0000259" key="20">
    <source>
        <dbReference type="Pfam" id="PF16209"/>
    </source>
</evidence>
<evidence type="ECO:0000256" key="19">
    <source>
        <dbReference type="SAM" id="MobiDB-lite"/>
    </source>
</evidence>
<feature type="transmembrane region" description="Helical" evidence="18">
    <location>
        <begin position="1170"/>
        <end position="1190"/>
    </location>
</feature>
<keyword evidence="6 16" id="KW-0547">Nucleotide-binding</keyword>
<feature type="binding site" evidence="16">
    <location>
        <position position="947"/>
    </location>
    <ligand>
        <name>ATP</name>
        <dbReference type="ChEBI" id="CHEBI:30616"/>
    </ligand>
</feature>
<feature type="domain" description="P-type ATPase N-terminal" evidence="20">
    <location>
        <begin position="57"/>
        <end position="116"/>
    </location>
</feature>
<sequence>MPDDGSQQSFTYSGVEVHRPFSMLQRFFFWKNRKRPPEKQMRVVHNNATLPENLPPKHHPHRGYASNRIRTRKYTLLSFVPKNLFEQFHRIANLYFIGIVLLNWVPKINAFGKEIAIIPVVFVLGVTAIKDWFEDIRRYKSDKRINNLTCRVYSRTEGRYVKTLWKDVRVGDCVHLSCNEVLPADILLLKCSDEQGLCCLETASLDGETNLKQRQTARELLGVNSIDAFHPATFQGRIECDPPNHKIYNFNGCITMPSGMKVPISKENLLLKDCILKNADFIEGIVVYAGHETKAMLNNDGPRYKRSKLEKLMNRDVIFCIVMLILLCLLGALGKFVWLSSFQDRRDVPFLIGFYTNSTTEIYNEAFLIFWTFVIVLQVMIPLSLYVTIEIIKLGQVYFIHSDTHFYDKSTGKKLECRALNITEELGQVEYIFSDKTGTLTENNMIFRRCTIDGVDYNHDRTIDVACNGSGDATQYDAAKVVDESNDKGELILNASLQEELSKIEIQLHVNTPAAEITHLSTHCQKIQDFFLLLAVCNTVVVAKHPHKDQMNSSGLFLNLTPSSLRTRSCNEGWENTPSEKYSYLLSGGSTPASSVASTPVKRPRHLTLPFQIGNFQSPSPSPLSLHPIYEAESPDEIALVETAFAYNCRLLRRTPDSLILSLPGEGLIEFRILHVLPFDATRKRMSVILQHPLTDEKILYCKGADSSILTQLCPIAAQANKKMILKTQQNLNNYSRKGLRVLCMAKKVISQREYEQWLPIQIAAEISMFEKEKNLFHAANMIERNLELLGATGIEDKLQEGVAETISSLRAAGITVWVLTGDKQETAVNIAYSCKLFSTDMEVITLNARSKETAEETMRFYLDQIEKDIVTRDQSSAPSFFSTSSLHPLTSFLFGFHKRFSISGERDGRQRALVIDGRTLAYVLDKPLANLFLSLAQHSTSVLCCRATPLQKAYIVSLVKDSLGVLTLAIGDGANDVSMIQTADVGVGISGKEGMQAVMASDFTMTRFRHLERFLLVHGHWCYDRLARTILYFFYKNATFIFIICWYQWYCGFSANVMIDQVYLMLYNVMFTSLPPLALGILDKDCPDHLLLRNPSLYEQGRKSQVHTKFSFWVNMLDAIYQSIVTFFIPFMAYYDSDVGIWEFGTTICTACVLGQLLHLAIETKSWTFLHLISLLVSFFLYFGFAVVYNCWPLMSIGYVGLQNPFWVIVHSMTNAIFWFCIVLAPMISCLPRFVLRSVQGSMFPSEVAKTIRSFKKSEGANAFVKYAIAVLVFITQLPFVLRSVQGSMFPSEVAKTIRSFKKSEASSEASTISVTWSRDSSNESTVDMRVNGNRKTDNMGEPRGSLDSIAFNDVLPENCAINS</sequence>
<evidence type="ECO:0000313" key="22">
    <source>
        <dbReference type="EMBL" id="KAG8198688.1"/>
    </source>
</evidence>
<dbReference type="PANTHER" id="PTHR24092">
    <property type="entry name" value="PROBABLE PHOSPHOLIPID-TRANSPORTING ATPASE"/>
    <property type="match status" value="1"/>
</dbReference>
<proteinExistence type="inferred from homology"/>
<keyword evidence="23" id="KW-1185">Reference proteome</keyword>
<feature type="transmembrane region" description="Helical" evidence="18">
    <location>
        <begin position="1264"/>
        <end position="1283"/>
    </location>
</feature>
<evidence type="ECO:0000256" key="1">
    <source>
        <dbReference type="ARBA" id="ARBA00001946"/>
    </source>
</evidence>
<dbReference type="InterPro" id="IPR008250">
    <property type="entry name" value="ATPase_P-typ_transduc_dom_A_sf"/>
</dbReference>
<keyword evidence="5 17" id="KW-0479">Metal-binding</keyword>
<gene>
    <name evidence="22" type="ORF">JTE90_015512</name>
</gene>
<feature type="binding site" evidence="16">
    <location>
        <position position="703"/>
    </location>
    <ligand>
        <name>ATP</name>
        <dbReference type="ChEBI" id="CHEBI:30616"/>
    </ligand>
</feature>
<evidence type="ECO:0000256" key="3">
    <source>
        <dbReference type="ARBA" id="ARBA00008109"/>
    </source>
</evidence>
<feature type="binding site" evidence="16">
    <location>
        <position position="822"/>
    </location>
    <ligand>
        <name>ATP</name>
        <dbReference type="ChEBI" id="CHEBI:30616"/>
    </ligand>
</feature>
<feature type="binding site" evidence="16">
    <location>
        <position position="821"/>
    </location>
    <ligand>
        <name>ATP</name>
        <dbReference type="ChEBI" id="CHEBI:30616"/>
    </ligand>
</feature>
<dbReference type="SUPFAM" id="SSF81653">
    <property type="entry name" value="Calcium ATPase, transduction domain A"/>
    <property type="match status" value="1"/>
</dbReference>
<evidence type="ECO:0000256" key="5">
    <source>
        <dbReference type="ARBA" id="ARBA00022723"/>
    </source>
</evidence>
<dbReference type="GO" id="GO:0005886">
    <property type="term" value="C:plasma membrane"/>
    <property type="evidence" value="ECO:0007669"/>
    <property type="project" value="TreeGrafter"/>
</dbReference>
<dbReference type="SUPFAM" id="SSF56784">
    <property type="entry name" value="HAD-like"/>
    <property type="match status" value="1"/>
</dbReference>
<dbReference type="Gene3D" id="3.40.50.1000">
    <property type="entry name" value="HAD superfamily/HAD-like"/>
    <property type="match status" value="2"/>
</dbReference>
<feature type="binding site" evidence="17">
    <location>
        <position position="973"/>
    </location>
    <ligand>
        <name>Mg(2+)</name>
        <dbReference type="ChEBI" id="CHEBI:18420"/>
    </ligand>
</feature>
<keyword evidence="4 18" id="KW-0812">Transmembrane</keyword>
<dbReference type="PRINTS" id="PR00119">
    <property type="entry name" value="CATATPASE"/>
</dbReference>
<dbReference type="PROSITE" id="PS00154">
    <property type="entry name" value="ATPASE_E1_E2"/>
    <property type="match status" value="1"/>
</dbReference>
<feature type="binding site" evidence="16">
    <location>
        <position position="637"/>
    </location>
    <ligand>
        <name>ATP</name>
        <dbReference type="ChEBI" id="CHEBI:30616"/>
    </ligand>
</feature>
<dbReference type="CDD" id="cd02073">
    <property type="entry name" value="P-type_ATPase_APLT_Dnf-like"/>
    <property type="match status" value="1"/>
</dbReference>
<feature type="transmembrane region" description="Helical" evidence="18">
    <location>
        <begin position="317"/>
        <end position="338"/>
    </location>
</feature>
<feature type="transmembrane region" description="Helical" evidence="18">
    <location>
        <begin position="368"/>
        <end position="389"/>
    </location>
</feature>
<evidence type="ECO:0000256" key="6">
    <source>
        <dbReference type="ARBA" id="ARBA00022741"/>
    </source>
</evidence>
<evidence type="ECO:0000256" key="12">
    <source>
        <dbReference type="ARBA" id="ARBA00023136"/>
    </source>
</evidence>
<dbReference type="Gene3D" id="3.40.1110.10">
    <property type="entry name" value="Calcium-transporting ATPase, cytoplasmic domain N"/>
    <property type="match status" value="2"/>
</dbReference>
<dbReference type="InterPro" id="IPR036412">
    <property type="entry name" value="HAD-like_sf"/>
</dbReference>
<comment type="similarity">
    <text evidence="3 18">Belongs to the cation transport ATPase (P-type) (TC 3.A.3) family. Type IV subfamily.</text>
</comment>
<feature type="binding site" evidence="16">
    <location>
        <position position="436"/>
    </location>
    <ligand>
        <name>ATP</name>
        <dbReference type="ChEBI" id="CHEBI:30616"/>
    </ligand>
</feature>
<dbReference type="SUPFAM" id="SSF81660">
    <property type="entry name" value="Metal cation-transporting ATPase, ATP-binding domain N"/>
    <property type="match status" value="1"/>
</dbReference>
<evidence type="ECO:0000256" key="9">
    <source>
        <dbReference type="ARBA" id="ARBA00022842"/>
    </source>
</evidence>
<comment type="caution">
    <text evidence="22">The sequence shown here is derived from an EMBL/GenBank/DDBJ whole genome shotgun (WGS) entry which is preliminary data.</text>
</comment>
<evidence type="ECO:0000256" key="2">
    <source>
        <dbReference type="ARBA" id="ARBA00004477"/>
    </source>
</evidence>
<feature type="transmembrane region" description="Helical" evidence="18">
    <location>
        <begin position="1113"/>
        <end position="1136"/>
    </location>
</feature>
<reference evidence="22 23" key="1">
    <citation type="journal article" date="2022" name="Nat. Ecol. Evol.">
        <title>A masculinizing supergene underlies an exaggerated male reproductive morph in a spider.</title>
        <authorList>
            <person name="Hendrickx F."/>
            <person name="De Corte Z."/>
            <person name="Sonet G."/>
            <person name="Van Belleghem S.M."/>
            <person name="Kostlbacher S."/>
            <person name="Vangestel C."/>
        </authorList>
    </citation>
    <scope>NUCLEOTIDE SEQUENCE [LARGE SCALE GENOMIC DNA]</scope>
    <source>
        <strain evidence="22">W744_W776</strain>
    </source>
</reference>
<feature type="transmembrane region" description="Helical" evidence="18">
    <location>
        <begin position="1217"/>
        <end position="1237"/>
    </location>
</feature>
<evidence type="ECO:0000256" key="14">
    <source>
        <dbReference type="ARBA" id="ARBA00050913"/>
    </source>
</evidence>
<dbReference type="InterPro" id="IPR032631">
    <property type="entry name" value="P-type_ATPase_N"/>
</dbReference>
<dbReference type="InterPro" id="IPR023299">
    <property type="entry name" value="ATPase_P-typ_cyto_dom_N"/>
</dbReference>
<feature type="binding site" evidence="16">
    <location>
        <position position="953"/>
    </location>
    <ligand>
        <name>ATP</name>
        <dbReference type="ChEBI" id="CHEBI:30616"/>
    </ligand>
</feature>
<evidence type="ECO:0000256" key="15">
    <source>
        <dbReference type="PIRSR" id="PIRSR606539-1"/>
    </source>
</evidence>
<dbReference type="GO" id="GO:0005524">
    <property type="term" value="F:ATP binding"/>
    <property type="evidence" value="ECO:0007669"/>
    <property type="project" value="UniProtKB-UniRule"/>
</dbReference>
<evidence type="ECO:0000256" key="17">
    <source>
        <dbReference type="PIRSR" id="PIRSR606539-3"/>
    </source>
</evidence>
<keyword evidence="10 18" id="KW-1278">Translocase</keyword>
<dbReference type="GO" id="GO:0045332">
    <property type="term" value="P:phospholipid translocation"/>
    <property type="evidence" value="ECO:0007669"/>
    <property type="project" value="TreeGrafter"/>
</dbReference>
<evidence type="ECO:0000256" key="8">
    <source>
        <dbReference type="ARBA" id="ARBA00022840"/>
    </source>
</evidence>
<dbReference type="FunFam" id="3.40.50.1000:FF:000023">
    <property type="entry name" value="Phospholipid-transporting ATPase"/>
    <property type="match status" value="1"/>
</dbReference>
<feature type="active site" description="4-aspartylphosphate intermediate" evidence="15">
    <location>
        <position position="435"/>
    </location>
</feature>
<name>A0AAV6VR43_9ARAC</name>
<dbReference type="NCBIfam" id="TIGR01652">
    <property type="entry name" value="ATPase-Plipid"/>
    <property type="match status" value="2"/>
</dbReference>
<feature type="binding site" evidence="17">
    <location>
        <position position="437"/>
    </location>
    <ligand>
        <name>Mg(2+)</name>
        <dbReference type="ChEBI" id="CHEBI:18420"/>
    </ligand>
</feature>
<dbReference type="NCBIfam" id="TIGR01494">
    <property type="entry name" value="ATPase_P-type"/>
    <property type="match status" value="2"/>
</dbReference>
<feature type="transmembrane region" description="Helical" evidence="18">
    <location>
        <begin position="1031"/>
        <end position="1051"/>
    </location>
</feature>
<dbReference type="InterPro" id="IPR006539">
    <property type="entry name" value="P-type_ATPase_IV"/>
</dbReference>